<accession>A0AAD8ZDT8</accession>
<dbReference type="Proteomes" id="UP001239994">
    <property type="component" value="Unassembled WGS sequence"/>
</dbReference>
<evidence type="ECO:0000313" key="3">
    <source>
        <dbReference type="Proteomes" id="UP001239994"/>
    </source>
</evidence>
<dbReference type="InterPro" id="IPR006461">
    <property type="entry name" value="PLAC_motif_containing"/>
</dbReference>
<dbReference type="EMBL" id="JAROKS010000014">
    <property type="protein sequence ID" value="KAK1797215.1"/>
    <property type="molecule type" value="Genomic_DNA"/>
</dbReference>
<reference evidence="2" key="1">
    <citation type="submission" date="2023-03" db="EMBL/GenBank/DDBJ databases">
        <title>Electrophorus voltai genome.</title>
        <authorList>
            <person name="Bian C."/>
        </authorList>
    </citation>
    <scope>NUCLEOTIDE SEQUENCE</scope>
    <source>
        <strain evidence="2">CB-2022</strain>
        <tissue evidence="2">Muscle</tissue>
    </source>
</reference>
<protein>
    <recommendedName>
        <fullName evidence="4">Plac8 onzin related protein 3</fullName>
    </recommendedName>
</protein>
<feature type="non-terminal residue" evidence="2">
    <location>
        <position position="1"/>
    </location>
</feature>
<dbReference type="Pfam" id="PF04749">
    <property type="entry name" value="PLAC8"/>
    <property type="match status" value="1"/>
</dbReference>
<evidence type="ECO:0008006" key="4">
    <source>
        <dbReference type="Google" id="ProtNLM"/>
    </source>
</evidence>
<gene>
    <name evidence="2" type="ORF">P4O66_008596</name>
</gene>
<proteinExistence type="inferred from homology"/>
<dbReference type="AlphaFoldDB" id="A0AAD8ZDT8"/>
<dbReference type="NCBIfam" id="TIGR01571">
    <property type="entry name" value="A_thal_Cys_rich"/>
    <property type="match status" value="1"/>
</dbReference>
<name>A0AAD8ZDT8_9TELE</name>
<organism evidence="2 3">
    <name type="scientific">Electrophorus voltai</name>
    <dbReference type="NCBI Taxonomy" id="2609070"/>
    <lineage>
        <taxon>Eukaryota</taxon>
        <taxon>Metazoa</taxon>
        <taxon>Chordata</taxon>
        <taxon>Craniata</taxon>
        <taxon>Vertebrata</taxon>
        <taxon>Euteleostomi</taxon>
        <taxon>Actinopterygii</taxon>
        <taxon>Neopterygii</taxon>
        <taxon>Teleostei</taxon>
        <taxon>Ostariophysi</taxon>
        <taxon>Gymnotiformes</taxon>
        <taxon>Gymnotoidei</taxon>
        <taxon>Gymnotidae</taxon>
        <taxon>Electrophorus</taxon>
    </lineage>
</organism>
<keyword evidence="3" id="KW-1185">Reference proteome</keyword>
<comment type="similarity">
    <text evidence="1">Belongs to the cornifelin family.</text>
</comment>
<dbReference type="PANTHER" id="PTHR15907">
    <property type="entry name" value="DUF614 FAMILY PROTEIN-RELATED"/>
    <property type="match status" value="1"/>
</dbReference>
<evidence type="ECO:0000313" key="2">
    <source>
        <dbReference type="EMBL" id="KAK1797215.1"/>
    </source>
</evidence>
<sequence>QVTMATKMVIQQPKLLVVAPGSDQWSTSICECDTVNDCCFALWCFPCFACITARDHGECLCLPLLDAFGLIPPITMSMGVSVRRTYGIEDSLCNDCVYACCCGPCSWCQIRRELKARHHPVTLFHNRAKLFGETPLSKFSVTTWTIDTVVRIKEDITGTRTANKSIVNV</sequence>
<comment type="caution">
    <text evidence="2">The sequence shown here is derived from an EMBL/GenBank/DDBJ whole genome shotgun (WGS) entry which is preliminary data.</text>
</comment>
<evidence type="ECO:0000256" key="1">
    <source>
        <dbReference type="ARBA" id="ARBA00009024"/>
    </source>
</evidence>